<keyword evidence="3" id="KW-1185">Reference proteome</keyword>
<dbReference type="AlphaFoldDB" id="A0ABD3HCU5"/>
<sequence length="188" mass="21127">MASFQEEGHGTVEGLYLATTTQDESGATEEHEEPVAVIGIDGKQVEGLEQDSGVTSVAVMSQHNGTPRSKKIDAIEAHHSWTPLRTTSPLRSKSPLRRASPERTRKFFQEKVHEVVVRSRYGQWDFDFSPRSPRMSDDDMCPPWGQVPAKDIFANILRPSKEDPLREFRRQRSLTTDAQGLPTCPLPE</sequence>
<evidence type="ECO:0000256" key="1">
    <source>
        <dbReference type="SAM" id="MobiDB-lite"/>
    </source>
</evidence>
<protein>
    <submittedName>
        <fullName evidence="2">Uncharacterized protein</fullName>
    </submittedName>
</protein>
<feature type="region of interest" description="Disordered" evidence="1">
    <location>
        <begin position="1"/>
        <end position="32"/>
    </location>
</feature>
<accession>A0ABD3HCU5</accession>
<name>A0ABD3HCU5_9MARC</name>
<comment type="caution">
    <text evidence="2">The sequence shown here is derived from an EMBL/GenBank/DDBJ whole genome shotgun (WGS) entry which is preliminary data.</text>
</comment>
<organism evidence="2 3">
    <name type="scientific">Riccia sorocarpa</name>
    <dbReference type="NCBI Taxonomy" id="122646"/>
    <lineage>
        <taxon>Eukaryota</taxon>
        <taxon>Viridiplantae</taxon>
        <taxon>Streptophyta</taxon>
        <taxon>Embryophyta</taxon>
        <taxon>Marchantiophyta</taxon>
        <taxon>Marchantiopsida</taxon>
        <taxon>Marchantiidae</taxon>
        <taxon>Marchantiales</taxon>
        <taxon>Ricciaceae</taxon>
        <taxon>Riccia</taxon>
    </lineage>
</organism>
<proteinExistence type="predicted"/>
<gene>
    <name evidence="2" type="ORF">R1sor_015527</name>
</gene>
<evidence type="ECO:0000313" key="2">
    <source>
        <dbReference type="EMBL" id="KAL3689218.1"/>
    </source>
</evidence>
<dbReference type="EMBL" id="JBJQOH010000004">
    <property type="protein sequence ID" value="KAL3689218.1"/>
    <property type="molecule type" value="Genomic_DNA"/>
</dbReference>
<dbReference type="Proteomes" id="UP001633002">
    <property type="component" value="Unassembled WGS sequence"/>
</dbReference>
<feature type="compositionally biased region" description="Basic and acidic residues" evidence="1">
    <location>
        <begin position="1"/>
        <end position="10"/>
    </location>
</feature>
<reference evidence="2 3" key="1">
    <citation type="submission" date="2024-09" db="EMBL/GenBank/DDBJ databases">
        <title>Chromosome-scale assembly of Riccia sorocarpa.</title>
        <authorList>
            <person name="Paukszto L."/>
        </authorList>
    </citation>
    <scope>NUCLEOTIDE SEQUENCE [LARGE SCALE GENOMIC DNA]</scope>
    <source>
        <strain evidence="2">LP-2024</strain>
        <tissue evidence="2">Aerial parts of the thallus</tissue>
    </source>
</reference>
<feature type="region of interest" description="Disordered" evidence="1">
    <location>
        <begin position="163"/>
        <end position="188"/>
    </location>
</feature>
<evidence type="ECO:0000313" key="3">
    <source>
        <dbReference type="Proteomes" id="UP001633002"/>
    </source>
</evidence>